<reference evidence="2 3" key="1">
    <citation type="submission" date="2016-04" db="EMBL/GenBank/DDBJ databases">
        <title>A degradative enzymes factory behind the ericoid mycorrhizal symbiosis.</title>
        <authorList>
            <consortium name="DOE Joint Genome Institute"/>
            <person name="Martino E."/>
            <person name="Morin E."/>
            <person name="Grelet G."/>
            <person name="Kuo A."/>
            <person name="Kohler A."/>
            <person name="Daghino S."/>
            <person name="Barry K."/>
            <person name="Choi C."/>
            <person name="Cichocki N."/>
            <person name="Clum A."/>
            <person name="Copeland A."/>
            <person name="Hainaut M."/>
            <person name="Haridas S."/>
            <person name="Labutti K."/>
            <person name="Lindquist E."/>
            <person name="Lipzen A."/>
            <person name="Khouja H.-R."/>
            <person name="Murat C."/>
            <person name="Ohm R."/>
            <person name="Olson A."/>
            <person name="Spatafora J."/>
            <person name="Veneault-Fourrey C."/>
            <person name="Henrissat B."/>
            <person name="Grigoriev I."/>
            <person name="Martin F."/>
            <person name="Perotto S."/>
        </authorList>
    </citation>
    <scope>NUCLEOTIDE SEQUENCE [LARGE SCALE GENOMIC DNA]</scope>
    <source>
        <strain evidence="2 3">F</strain>
    </source>
</reference>
<evidence type="ECO:0000313" key="3">
    <source>
        <dbReference type="Proteomes" id="UP000235786"/>
    </source>
</evidence>
<sequence>MAQPFISLGLKATNFLVDKHFDKVPDAALHPETYHPANLTSKQRRQRTAEKRRRKNKKAAKKAGVNSNSSSDSSSSDGDDDTNSIQDRGASPVDKLSEDAQQQPQRGAPRSMFSPVQTYTPPQQTMYDGPPIYSNEPPRLRPEYAPSPPPINPGYPYAQGAYAPPPLQPQPVERRSRRDSYGDEDYYSDSYRKPRRPKAVSRRSSSYHGPRSSAGGDQQLARRGTGSDHLDRARDKAHKYGLKEEVEGFFTKSKPGLAGSAVGAIVGGWAAHKAQEAKGREKHKTSPLFTLLGAAVGGLAVNAVVEKWEESRENTAEEQGKWNEKFDRGADSDGGKSEKSHGSRRDRTSRGDSRYVDGYDSDSESDGGRSHRSRRSRKGTRGGYTSDD</sequence>
<feature type="compositionally biased region" description="Basic residues" evidence="1">
    <location>
        <begin position="42"/>
        <end position="61"/>
    </location>
</feature>
<name>A0A2J6RAJ2_HYAVF</name>
<keyword evidence="3" id="KW-1185">Reference proteome</keyword>
<evidence type="ECO:0000313" key="2">
    <source>
        <dbReference type="EMBL" id="PMD35544.1"/>
    </source>
</evidence>
<dbReference type="AlphaFoldDB" id="A0A2J6RAJ2"/>
<organism evidence="2 3">
    <name type="scientific">Hyaloscypha variabilis (strain UAMH 11265 / GT02V1 / F)</name>
    <name type="common">Meliniomyces variabilis</name>
    <dbReference type="NCBI Taxonomy" id="1149755"/>
    <lineage>
        <taxon>Eukaryota</taxon>
        <taxon>Fungi</taxon>
        <taxon>Dikarya</taxon>
        <taxon>Ascomycota</taxon>
        <taxon>Pezizomycotina</taxon>
        <taxon>Leotiomycetes</taxon>
        <taxon>Helotiales</taxon>
        <taxon>Hyaloscyphaceae</taxon>
        <taxon>Hyaloscypha</taxon>
        <taxon>Hyaloscypha variabilis</taxon>
    </lineage>
</organism>
<feature type="compositionally biased region" description="Low complexity" evidence="1">
    <location>
        <begin position="62"/>
        <end position="76"/>
    </location>
</feature>
<feature type="region of interest" description="Disordered" evidence="1">
    <location>
        <begin position="309"/>
        <end position="388"/>
    </location>
</feature>
<evidence type="ECO:0008006" key="4">
    <source>
        <dbReference type="Google" id="ProtNLM"/>
    </source>
</evidence>
<dbReference type="Proteomes" id="UP000235786">
    <property type="component" value="Unassembled WGS sequence"/>
</dbReference>
<protein>
    <recommendedName>
        <fullName evidence="4">Glycine zipper 2TM domain-containing protein</fullName>
    </recommendedName>
</protein>
<dbReference type="EMBL" id="KZ613952">
    <property type="protein sequence ID" value="PMD35544.1"/>
    <property type="molecule type" value="Genomic_DNA"/>
</dbReference>
<gene>
    <name evidence="2" type="ORF">L207DRAFT_587842</name>
</gene>
<dbReference type="OrthoDB" id="3561227at2759"/>
<feature type="compositionally biased region" description="Basic and acidic residues" evidence="1">
    <location>
        <begin position="309"/>
        <end position="357"/>
    </location>
</feature>
<feature type="compositionally biased region" description="Polar residues" evidence="1">
    <location>
        <begin position="114"/>
        <end position="126"/>
    </location>
</feature>
<proteinExistence type="predicted"/>
<evidence type="ECO:0000256" key="1">
    <source>
        <dbReference type="SAM" id="MobiDB-lite"/>
    </source>
</evidence>
<feature type="compositionally biased region" description="Basic and acidic residues" evidence="1">
    <location>
        <begin position="172"/>
        <end position="181"/>
    </location>
</feature>
<dbReference type="STRING" id="1149755.A0A2J6RAJ2"/>
<feature type="compositionally biased region" description="Basic and acidic residues" evidence="1">
    <location>
        <begin position="225"/>
        <end position="234"/>
    </location>
</feature>
<feature type="compositionally biased region" description="Basic residues" evidence="1">
    <location>
        <begin position="370"/>
        <end position="380"/>
    </location>
</feature>
<feature type="region of interest" description="Disordered" evidence="1">
    <location>
        <begin position="28"/>
        <end position="243"/>
    </location>
</feature>
<accession>A0A2J6RAJ2</accession>